<dbReference type="PANTHER" id="PTHR13136:SF11">
    <property type="entry name" value="TESTIS-EXPRESSED PROTEIN 30"/>
    <property type="match status" value="1"/>
</dbReference>
<dbReference type="InterPro" id="IPR026555">
    <property type="entry name" value="NSL3/Tex30"/>
</dbReference>
<dbReference type="InterPro" id="IPR046879">
    <property type="entry name" value="KANL3/Tex30_Abhydrolase"/>
</dbReference>
<keyword evidence="3" id="KW-1185">Reference proteome</keyword>
<accession>A0A432W5Y4</accession>
<dbReference type="EMBL" id="PIPL01000001">
    <property type="protein sequence ID" value="RUO25389.1"/>
    <property type="molecule type" value="Genomic_DNA"/>
</dbReference>
<gene>
    <name evidence="2" type="ORF">CWE09_01240</name>
</gene>
<comment type="caution">
    <text evidence="2">The sequence shown here is derived from an EMBL/GenBank/DDBJ whole genome shotgun (WGS) entry which is preliminary data.</text>
</comment>
<organism evidence="2 3">
    <name type="scientific">Aliidiomarina minuta</name>
    <dbReference type="NCBI Taxonomy" id="880057"/>
    <lineage>
        <taxon>Bacteria</taxon>
        <taxon>Pseudomonadati</taxon>
        <taxon>Pseudomonadota</taxon>
        <taxon>Gammaproteobacteria</taxon>
        <taxon>Alteromonadales</taxon>
        <taxon>Idiomarinaceae</taxon>
        <taxon>Aliidiomarina</taxon>
    </lineage>
</organism>
<protein>
    <submittedName>
        <fullName evidence="2">Alpha/beta hydrolase</fullName>
    </submittedName>
</protein>
<dbReference type="Proteomes" id="UP000288293">
    <property type="component" value="Unassembled WGS sequence"/>
</dbReference>
<name>A0A432W5Y4_9GAMM</name>
<dbReference type="Pfam" id="PF20408">
    <property type="entry name" value="Abhydrolase_11"/>
    <property type="match status" value="1"/>
</dbReference>
<evidence type="ECO:0000313" key="3">
    <source>
        <dbReference type="Proteomes" id="UP000288293"/>
    </source>
</evidence>
<dbReference type="AlphaFoldDB" id="A0A432W5Y4"/>
<dbReference type="SUPFAM" id="SSF53474">
    <property type="entry name" value="alpha/beta-Hydrolases"/>
    <property type="match status" value="1"/>
</dbReference>
<proteinExistence type="predicted"/>
<dbReference type="PANTHER" id="PTHR13136">
    <property type="entry name" value="TESTIS DEVELOPMENT PROTEIN PRTD"/>
    <property type="match status" value="1"/>
</dbReference>
<feature type="domain" description="KANL3/Tex30 alpha/beta hydrolase-like" evidence="1">
    <location>
        <begin position="15"/>
        <end position="203"/>
    </location>
</feature>
<keyword evidence="2" id="KW-0378">Hydrolase</keyword>
<evidence type="ECO:0000313" key="2">
    <source>
        <dbReference type="EMBL" id="RUO25389.1"/>
    </source>
</evidence>
<dbReference type="GO" id="GO:0016787">
    <property type="term" value="F:hydrolase activity"/>
    <property type="evidence" value="ECO:0007669"/>
    <property type="project" value="UniProtKB-KW"/>
</dbReference>
<dbReference type="RefSeq" id="WP_126802088.1">
    <property type="nucleotide sequence ID" value="NZ_PIPL01000001.1"/>
</dbReference>
<dbReference type="InterPro" id="IPR029058">
    <property type="entry name" value="AB_hydrolase_fold"/>
</dbReference>
<reference evidence="2 3" key="1">
    <citation type="journal article" date="2011" name="Front. Microbiol.">
        <title>Genomic signatures of strain selection and enhancement in Bacillus atrophaeus var. globigii, a historical biowarfare simulant.</title>
        <authorList>
            <person name="Gibbons H.S."/>
            <person name="Broomall S.M."/>
            <person name="McNew L.A."/>
            <person name="Daligault H."/>
            <person name="Chapman C."/>
            <person name="Bruce D."/>
            <person name="Karavis M."/>
            <person name="Krepps M."/>
            <person name="McGregor P.A."/>
            <person name="Hong C."/>
            <person name="Park K.H."/>
            <person name="Akmal A."/>
            <person name="Feldman A."/>
            <person name="Lin J.S."/>
            <person name="Chang W.E."/>
            <person name="Higgs B.W."/>
            <person name="Demirev P."/>
            <person name="Lindquist J."/>
            <person name="Liem A."/>
            <person name="Fochler E."/>
            <person name="Read T.D."/>
            <person name="Tapia R."/>
            <person name="Johnson S."/>
            <person name="Bishop-Lilly K.A."/>
            <person name="Detter C."/>
            <person name="Han C."/>
            <person name="Sozhamannan S."/>
            <person name="Rosenzweig C.N."/>
            <person name="Skowronski E.W."/>
        </authorList>
    </citation>
    <scope>NUCLEOTIDE SEQUENCE [LARGE SCALE GENOMIC DNA]</scope>
    <source>
        <strain evidence="2 3">MLST1</strain>
    </source>
</reference>
<dbReference type="Gene3D" id="3.40.50.1820">
    <property type="entry name" value="alpha/beta hydrolase"/>
    <property type="match status" value="1"/>
</dbReference>
<evidence type="ECO:0000259" key="1">
    <source>
        <dbReference type="Pfam" id="PF20408"/>
    </source>
</evidence>
<sequence>MADKDLLWNGEHQHIVVLFAHGAGAGPDSAFMQFIAQSLADNGLAVVRFDFPYWQKVRSTGIKRPPNPQPVLQDKMLEVAATLAGRPLWLMGKSMGARVAFQCVDKAKARGAVGLGFPFHPPAKVERTRTHELNNAAAANLVVQGTLDPFGKEDWVKQQQLPENLELQWIEKAKHDLVPNKSTGVSDKESWRLVATKVATFIKERS</sequence>
<dbReference type="OrthoDB" id="652634at2"/>